<dbReference type="PANTHER" id="PTHR12333:SF0">
    <property type="entry name" value="COMM DOMAIN-CONTAINING PROTEIN 10"/>
    <property type="match status" value="1"/>
</dbReference>
<protein>
    <recommendedName>
        <fullName evidence="1">COMM domain-containing protein</fullName>
    </recommendedName>
</protein>
<dbReference type="PROSITE" id="PS51269">
    <property type="entry name" value="COMM"/>
    <property type="match status" value="1"/>
</dbReference>
<sequence length="207" mass="23080">MYGLNLTTSYRTALELGNVIAQQHGDRYLPLLHRILDKIPSKEECIFSLEEESQLQNLLQLSPTQLQQFLAYCSYTFQQAAYYGLTTQSLAQELLNAGANSEQVAAFQQAWNGGSAALVKKLMSQKFSGNAHLESVDWRIQLQGIQSRHDKEDTKPAVPVALLELGVAPAEGKSKEGKLVLGLKHEEMQDLFMNLDRVQDQLDALTS</sequence>
<evidence type="ECO:0000313" key="4">
    <source>
        <dbReference type="EMBL" id="CAD8689282.1"/>
    </source>
</evidence>
<evidence type="ECO:0000259" key="1">
    <source>
        <dbReference type="PROSITE" id="PS51269"/>
    </source>
</evidence>
<dbReference type="Pfam" id="PF07258">
    <property type="entry name" value="COMM_domain"/>
    <property type="match status" value="1"/>
</dbReference>
<dbReference type="EMBL" id="HBFA01038036">
    <property type="protein sequence ID" value="CAD8689280.1"/>
    <property type="molecule type" value="Transcribed_RNA"/>
</dbReference>
<organism evidence="4">
    <name type="scientific">Pyramimonas obovata</name>
    <dbReference type="NCBI Taxonomy" id="1411642"/>
    <lineage>
        <taxon>Eukaryota</taxon>
        <taxon>Viridiplantae</taxon>
        <taxon>Chlorophyta</taxon>
        <taxon>Pyramimonadophyceae</taxon>
        <taxon>Pyramimonadales</taxon>
        <taxon>Pyramimonadaceae</taxon>
        <taxon>Pyramimonas</taxon>
        <taxon>Pyramimonas incertae sedis</taxon>
    </lineage>
</organism>
<accession>A0A6T7Z951</accession>
<name>A0A6T7Z951_9CHLO</name>
<dbReference type="InterPro" id="IPR037361">
    <property type="entry name" value="COMMD10"/>
</dbReference>
<dbReference type="EMBL" id="HBFA01038037">
    <property type="protein sequence ID" value="CAD8689282.1"/>
    <property type="molecule type" value="Transcribed_RNA"/>
</dbReference>
<evidence type="ECO:0000313" key="3">
    <source>
        <dbReference type="EMBL" id="CAD8689280.1"/>
    </source>
</evidence>
<feature type="domain" description="COMM" evidence="1">
    <location>
        <begin position="132"/>
        <end position="206"/>
    </location>
</feature>
<dbReference type="Pfam" id="PF21672">
    <property type="entry name" value="COMM_HN"/>
    <property type="match status" value="1"/>
</dbReference>
<reference evidence="4" key="1">
    <citation type="submission" date="2021-01" db="EMBL/GenBank/DDBJ databases">
        <authorList>
            <person name="Corre E."/>
            <person name="Pelletier E."/>
            <person name="Niang G."/>
            <person name="Scheremetjew M."/>
            <person name="Finn R."/>
            <person name="Kale V."/>
            <person name="Holt S."/>
            <person name="Cochrane G."/>
            <person name="Meng A."/>
            <person name="Brown T."/>
            <person name="Cohen L."/>
        </authorList>
    </citation>
    <scope>NUCLEOTIDE SEQUENCE</scope>
    <source>
        <strain evidence="4">CCMP722</strain>
    </source>
</reference>
<dbReference type="InterPro" id="IPR017920">
    <property type="entry name" value="COMM"/>
</dbReference>
<proteinExistence type="predicted"/>
<dbReference type="PANTHER" id="PTHR12333">
    <property type="entry name" value="COMM DOMAIN CONTAINING PROTEIN 10"/>
    <property type="match status" value="1"/>
</dbReference>
<dbReference type="AlphaFoldDB" id="A0A6T7Z951"/>
<dbReference type="EMBL" id="HBFA01038035">
    <property type="protein sequence ID" value="CAD8689279.1"/>
    <property type="molecule type" value="Transcribed_RNA"/>
</dbReference>
<evidence type="ECO:0000313" key="2">
    <source>
        <dbReference type="EMBL" id="CAD8689279.1"/>
    </source>
</evidence>
<gene>
    <name evidence="2" type="ORF">POBO1169_LOCUS19034</name>
    <name evidence="3" type="ORF">POBO1169_LOCUS19035</name>
    <name evidence="4" type="ORF">POBO1169_LOCUS19036</name>
</gene>